<proteinExistence type="predicted"/>
<dbReference type="EMBL" id="JBHULX010000017">
    <property type="protein sequence ID" value="MFD2591073.1"/>
    <property type="molecule type" value="Genomic_DNA"/>
</dbReference>
<evidence type="ECO:0000256" key="4">
    <source>
        <dbReference type="ARBA" id="ARBA00022692"/>
    </source>
</evidence>
<gene>
    <name evidence="9" type="ORF">ACFSTE_09545</name>
</gene>
<dbReference type="EC" id="2.4.-.-" evidence="9"/>
<feature type="transmembrane region" description="Helical" evidence="7">
    <location>
        <begin position="233"/>
        <end position="254"/>
    </location>
</feature>
<organism evidence="9 10">
    <name type="scientific">Aquimarina hainanensis</name>
    <dbReference type="NCBI Taxonomy" id="1578017"/>
    <lineage>
        <taxon>Bacteria</taxon>
        <taxon>Pseudomonadati</taxon>
        <taxon>Bacteroidota</taxon>
        <taxon>Flavobacteriia</taxon>
        <taxon>Flavobacteriales</taxon>
        <taxon>Flavobacteriaceae</taxon>
        <taxon>Aquimarina</taxon>
    </lineage>
</organism>
<feature type="transmembrane region" description="Helical" evidence="7">
    <location>
        <begin position="266"/>
        <end position="288"/>
    </location>
</feature>
<dbReference type="Pfam" id="PF00535">
    <property type="entry name" value="Glycos_transf_2"/>
    <property type="match status" value="1"/>
</dbReference>
<keyword evidence="5 7" id="KW-1133">Transmembrane helix</keyword>
<evidence type="ECO:0000256" key="6">
    <source>
        <dbReference type="ARBA" id="ARBA00023136"/>
    </source>
</evidence>
<dbReference type="PANTHER" id="PTHR48090">
    <property type="entry name" value="UNDECAPRENYL-PHOSPHATE 4-DEOXY-4-FORMAMIDO-L-ARABINOSE TRANSFERASE-RELATED"/>
    <property type="match status" value="1"/>
</dbReference>
<keyword evidence="6 7" id="KW-0472">Membrane</keyword>
<dbReference type="InterPro" id="IPR050256">
    <property type="entry name" value="Glycosyltransferase_2"/>
</dbReference>
<evidence type="ECO:0000256" key="5">
    <source>
        <dbReference type="ARBA" id="ARBA00022989"/>
    </source>
</evidence>
<evidence type="ECO:0000259" key="8">
    <source>
        <dbReference type="Pfam" id="PF00535"/>
    </source>
</evidence>
<dbReference type="RefSeq" id="WP_378256608.1">
    <property type="nucleotide sequence ID" value="NZ_JBHSJV010000001.1"/>
</dbReference>
<dbReference type="InterPro" id="IPR001173">
    <property type="entry name" value="Glyco_trans_2-like"/>
</dbReference>
<name>A0ABW5N725_9FLAO</name>
<dbReference type="PANTHER" id="PTHR48090:SF1">
    <property type="entry name" value="PROPHAGE BACTOPRENOL GLUCOSYL TRANSFERASE HOMOLOG"/>
    <property type="match status" value="1"/>
</dbReference>
<accession>A0ABW5N725</accession>
<reference evidence="10" key="1">
    <citation type="journal article" date="2019" name="Int. J. Syst. Evol. Microbiol.">
        <title>The Global Catalogue of Microorganisms (GCM) 10K type strain sequencing project: providing services to taxonomists for standard genome sequencing and annotation.</title>
        <authorList>
            <consortium name="The Broad Institute Genomics Platform"/>
            <consortium name="The Broad Institute Genome Sequencing Center for Infectious Disease"/>
            <person name="Wu L."/>
            <person name="Ma J."/>
        </authorList>
    </citation>
    <scope>NUCLEOTIDE SEQUENCE [LARGE SCALE GENOMIC DNA]</scope>
    <source>
        <strain evidence="10">KCTC 42423</strain>
    </source>
</reference>
<keyword evidence="10" id="KW-1185">Reference proteome</keyword>
<comment type="caution">
    <text evidence="9">The sequence shown here is derived from an EMBL/GenBank/DDBJ whole genome shotgun (WGS) entry which is preliminary data.</text>
</comment>
<keyword evidence="2 9" id="KW-0328">Glycosyltransferase</keyword>
<evidence type="ECO:0000256" key="1">
    <source>
        <dbReference type="ARBA" id="ARBA00004141"/>
    </source>
</evidence>
<dbReference type="Proteomes" id="UP001597459">
    <property type="component" value="Unassembled WGS sequence"/>
</dbReference>
<evidence type="ECO:0000256" key="7">
    <source>
        <dbReference type="SAM" id="Phobius"/>
    </source>
</evidence>
<evidence type="ECO:0000313" key="10">
    <source>
        <dbReference type="Proteomes" id="UP001597459"/>
    </source>
</evidence>
<dbReference type="Gene3D" id="3.90.550.10">
    <property type="entry name" value="Spore Coat Polysaccharide Biosynthesis Protein SpsA, Chain A"/>
    <property type="match status" value="1"/>
</dbReference>
<evidence type="ECO:0000256" key="2">
    <source>
        <dbReference type="ARBA" id="ARBA00022676"/>
    </source>
</evidence>
<evidence type="ECO:0000313" key="9">
    <source>
        <dbReference type="EMBL" id="MFD2591073.1"/>
    </source>
</evidence>
<keyword evidence="4 7" id="KW-0812">Transmembrane</keyword>
<dbReference type="SUPFAM" id="SSF53448">
    <property type="entry name" value="Nucleotide-diphospho-sugar transferases"/>
    <property type="match status" value="1"/>
</dbReference>
<comment type="subcellular location">
    <subcellularLocation>
        <location evidence="1">Membrane</location>
        <topology evidence="1">Multi-pass membrane protein</topology>
    </subcellularLocation>
</comment>
<dbReference type="InterPro" id="IPR029044">
    <property type="entry name" value="Nucleotide-diphossugar_trans"/>
</dbReference>
<evidence type="ECO:0000256" key="3">
    <source>
        <dbReference type="ARBA" id="ARBA00022679"/>
    </source>
</evidence>
<dbReference type="GO" id="GO:0016757">
    <property type="term" value="F:glycosyltransferase activity"/>
    <property type="evidence" value="ECO:0007669"/>
    <property type="project" value="UniProtKB-KW"/>
</dbReference>
<dbReference type="CDD" id="cd04187">
    <property type="entry name" value="DPM1_like_bac"/>
    <property type="match status" value="1"/>
</dbReference>
<feature type="domain" description="Glycosyltransferase 2-like" evidence="8">
    <location>
        <begin position="7"/>
        <end position="166"/>
    </location>
</feature>
<protein>
    <submittedName>
        <fullName evidence="9">Glycosyltransferase family 2 protein</fullName>
        <ecNumber evidence="9">2.4.-.-</ecNumber>
    </submittedName>
</protein>
<sequence>MRINTLSIVIPCFNEQDNIKILFEELKKVLNDFDFVVEMIFVDDGSKDGTFGEIEKIADVDNRVMGISFSRNFGHQIALLAGMEKAKGDAVVTMDGDLQHPPEVIPEMIQQYNQGYDIVNTKRIDGVSTSLFKRKTSKWFYALINKLSDVRVEPNSADFRLMSRETVDAFLKIKEQDRFTRGLISWIGFKQTFVAYTSQPRYSGKTSYTLKKMLVLAVNGITSMSSKPLRISLYLGLLFFVTGIVYSIFILYNFFKGVNVEGWTSILITILILGGVQLFIMSIIGEYVSRIFNETKARPLYLVKKETGQKS</sequence>
<keyword evidence="3 9" id="KW-0808">Transferase</keyword>